<keyword evidence="22" id="KW-1185">Reference proteome</keyword>
<accession>A0A395NHB3</accession>
<feature type="signal peptide" evidence="17">
    <location>
        <begin position="1"/>
        <end position="20"/>
    </location>
</feature>
<dbReference type="PROSITE" id="PS51782">
    <property type="entry name" value="LYSM"/>
    <property type="match status" value="2"/>
</dbReference>
<dbReference type="Gene3D" id="3.30.60.10">
    <property type="entry name" value="Endochitinase-like"/>
    <property type="match status" value="1"/>
</dbReference>
<keyword evidence="11 15" id="KW-0326">Glycosidase</keyword>
<dbReference type="OrthoDB" id="73875at2759"/>
<dbReference type="Gene3D" id="3.10.350.10">
    <property type="entry name" value="LysM domain"/>
    <property type="match status" value="2"/>
</dbReference>
<dbReference type="Pfam" id="PF00704">
    <property type="entry name" value="Glyco_hydro_18"/>
    <property type="match status" value="1"/>
</dbReference>
<name>A0A395NHB3_TRIAR</name>
<dbReference type="InterPro" id="IPR036779">
    <property type="entry name" value="LysM_dom_sf"/>
</dbReference>
<evidence type="ECO:0000256" key="6">
    <source>
        <dbReference type="ARBA" id="ARBA00022669"/>
    </source>
</evidence>
<evidence type="ECO:0000256" key="17">
    <source>
        <dbReference type="SAM" id="SignalP"/>
    </source>
</evidence>
<reference evidence="21 22" key="1">
    <citation type="journal article" date="2018" name="PLoS Pathog.">
        <title>Evolution of structural diversity of trichothecenes, a family of toxins produced by plant pathogenic and entomopathogenic fungi.</title>
        <authorList>
            <person name="Proctor R.H."/>
            <person name="McCormick S.P."/>
            <person name="Kim H.S."/>
            <person name="Cardoza R.E."/>
            <person name="Stanley A.M."/>
            <person name="Lindo L."/>
            <person name="Kelly A."/>
            <person name="Brown D.W."/>
            <person name="Lee T."/>
            <person name="Vaughan M.M."/>
            <person name="Alexander N.J."/>
            <person name="Busman M."/>
            <person name="Gutierrez S."/>
        </authorList>
    </citation>
    <scope>NUCLEOTIDE SEQUENCE [LARGE SCALE GENOMIC DNA]</scope>
    <source>
        <strain evidence="21 22">IBT 40837</strain>
    </source>
</reference>
<gene>
    <name evidence="21" type="ORF">TARUN_6760</name>
</gene>
<dbReference type="SMART" id="SM00257">
    <property type="entry name" value="LysM"/>
    <property type="match status" value="2"/>
</dbReference>
<dbReference type="SUPFAM" id="SSF57016">
    <property type="entry name" value="Plant lectins/antimicrobial peptides"/>
    <property type="match status" value="1"/>
</dbReference>
<dbReference type="PROSITE" id="PS50941">
    <property type="entry name" value="CHIT_BIND_I_2"/>
    <property type="match status" value="1"/>
</dbReference>
<evidence type="ECO:0000256" key="8">
    <source>
        <dbReference type="ARBA" id="ARBA00023024"/>
    </source>
</evidence>
<keyword evidence="9" id="KW-0843">Virulence</keyword>
<feature type="domain" description="LysM" evidence="19">
    <location>
        <begin position="297"/>
        <end position="342"/>
    </location>
</feature>
<dbReference type="CDD" id="cd00118">
    <property type="entry name" value="LysM"/>
    <property type="match status" value="2"/>
</dbReference>
<evidence type="ECO:0000256" key="1">
    <source>
        <dbReference type="ARBA" id="ARBA00000822"/>
    </source>
</evidence>
<keyword evidence="14" id="KW-1015">Disulfide bond</keyword>
<dbReference type="SMART" id="SM00636">
    <property type="entry name" value="Glyco_18"/>
    <property type="match status" value="1"/>
</dbReference>
<keyword evidence="5" id="KW-0964">Secreted</keyword>
<feature type="disulfide bond" evidence="14">
    <location>
        <begin position="448"/>
        <end position="460"/>
    </location>
</feature>
<evidence type="ECO:0000256" key="12">
    <source>
        <dbReference type="ARBA" id="ARBA00023326"/>
    </source>
</evidence>
<dbReference type="GO" id="GO:0008061">
    <property type="term" value="F:chitin binding"/>
    <property type="evidence" value="ECO:0007669"/>
    <property type="project" value="UniProtKB-UniRule"/>
</dbReference>
<evidence type="ECO:0000256" key="5">
    <source>
        <dbReference type="ARBA" id="ARBA00022525"/>
    </source>
</evidence>
<dbReference type="Pfam" id="PF00187">
    <property type="entry name" value="Chitin_bind_1"/>
    <property type="match status" value="1"/>
</dbReference>
<organism evidence="21 22">
    <name type="scientific">Trichoderma arundinaceum</name>
    <dbReference type="NCBI Taxonomy" id="490622"/>
    <lineage>
        <taxon>Eukaryota</taxon>
        <taxon>Fungi</taxon>
        <taxon>Dikarya</taxon>
        <taxon>Ascomycota</taxon>
        <taxon>Pezizomycotina</taxon>
        <taxon>Sordariomycetes</taxon>
        <taxon>Hypocreomycetidae</taxon>
        <taxon>Hypocreales</taxon>
        <taxon>Hypocreaceae</taxon>
        <taxon>Trichoderma</taxon>
    </lineage>
</organism>
<evidence type="ECO:0000313" key="21">
    <source>
        <dbReference type="EMBL" id="RFU75486.1"/>
    </source>
</evidence>
<dbReference type="GO" id="GO:0005576">
    <property type="term" value="C:extracellular region"/>
    <property type="evidence" value="ECO:0007669"/>
    <property type="project" value="UniProtKB-SubCell"/>
</dbReference>
<comment type="similarity">
    <text evidence="13">Belongs to the secreted LysM effector family.</text>
</comment>
<evidence type="ECO:0000259" key="18">
    <source>
        <dbReference type="PROSITE" id="PS50941"/>
    </source>
</evidence>
<dbReference type="InterPro" id="IPR018392">
    <property type="entry name" value="LysM"/>
</dbReference>
<evidence type="ECO:0000256" key="9">
    <source>
        <dbReference type="ARBA" id="ARBA00023026"/>
    </source>
</evidence>
<dbReference type="Pfam" id="PF01476">
    <property type="entry name" value="LysM"/>
    <property type="match status" value="2"/>
</dbReference>
<evidence type="ECO:0000256" key="10">
    <source>
        <dbReference type="ARBA" id="ARBA00023277"/>
    </source>
</evidence>
<comment type="similarity">
    <text evidence="3">Belongs to the glycosyl hydrolase 18 family. Chitinase class V subfamily.</text>
</comment>
<dbReference type="SUPFAM" id="SSF51445">
    <property type="entry name" value="(Trans)glycosidases"/>
    <property type="match status" value="1"/>
</dbReference>
<feature type="transmembrane region" description="Helical" evidence="16">
    <location>
        <begin position="1178"/>
        <end position="1195"/>
    </location>
</feature>
<keyword evidence="6 14" id="KW-0147">Chitin-binding</keyword>
<dbReference type="InterPro" id="IPR029070">
    <property type="entry name" value="Chitinase_insertion_sf"/>
</dbReference>
<evidence type="ECO:0000256" key="13">
    <source>
        <dbReference type="ARBA" id="ARBA00044955"/>
    </source>
</evidence>
<dbReference type="GO" id="GO:0000272">
    <property type="term" value="P:polysaccharide catabolic process"/>
    <property type="evidence" value="ECO:0007669"/>
    <property type="project" value="UniProtKB-KW"/>
</dbReference>
<protein>
    <recommendedName>
        <fullName evidence="4">chitinase</fullName>
        <ecNumber evidence="4">3.2.1.14</ecNumber>
    </recommendedName>
</protein>
<keyword evidence="16" id="KW-0472">Membrane</keyword>
<dbReference type="PANTHER" id="PTHR47700">
    <property type="entry name" value="V CHITINASE, PUTATIVE (AFU_ORTHOLOGUE AFUA_6G13720)-RELATED"/>
    <property type="match status" value="1"/>
</dbReference>
<keyword evidence="16" id="KW-1133">Transmembrane helix</keyword>
<dbReference type="Gene3D" id="3.10.50.10">
    <property type="match status" value="1"/>
</dbReference>
<keyword evidence="7 15" id="KW-0378">Hydrolase</keyword>
<feature type="chain" id="PRO_5017230970" description="chitinase" evidence="17">
    <location>
        <begin position="21"/>
        <end position="1293"/>
    </location>
</feature>
<dbReference type="GO" id="GO:0008843">
    <property type="term" value="F:endochitinase activity"/>
    <property type="evidence" value="ECO:0007669"/>
    <property type="project" value="UniProtKB-EC"/>
</dbReference>
<keyword evidence="16" id="KW-0812">Transmembrane</keyword>
<proteinExistence type="inferred from homology"/>
<evidence type="ECO:0000256" key="15">
    <source>
        <dbReference type="RuleBase" id="RU000489"/>
    </source>
</evidence>
<feature type="domain" description="LysM" evidence="19">
    <location>
        <begin position="361"/>
        <end position="410"/>
    </location>
</feature>
<keyword evidence="8" id="KW-0146">Chitin degradation</keyword>
<dbReference type="Proteomes" id="UP000266272">
    <property type="component" value="Unassembled WGS sequence"/>
</dbReference>
<feature type="domain" description="GH18" evidence="20">
    <location>
        <begin position="505"/>
        <end position="869"/>
    </location>
</feature>
<feature type="disulfide bond" evidence="14">
    <location>
        <begin position="453"/>
        <end position="467"/>
    </location>
</feature>
<dbReference type="SUPFAM" id="SSF54556">
    <property type="entry name" value="Chitinase insertion domain"/>
    <property type="match status" value="1"/>
</dbReference>
<dbReference type="STRING" id="490622.A0A395NHB3"/>
<keyword evidence="12" id="KW-0624">Polysaccharide degradation</keyword>
<dbReference type="InterPro" id="IPR011583">
    <property type="entry name" value="Chitinase_II/V-like_cat"/>
</dbReference>
<evidence type="ECO:0000256" key="16">
    <source>
        <dbReference type="SAM" id="Phobius"/>
    </source>
</evidence>
<dbReference type="GO" id="GO:0006032">
    <property type="term" value="P:chitin catabolic process"/>
    <property type="evidence" value="ECO:0007669"/>
    <property type="project" value="UniProtKB-KW"/>
</dbReference>
<dbReference type="EC" id="3.2.1.14" evidence="4"/>
<evidence type="ECO:0000256" key="2">
    <source>
        <dbReference type="ARBA" id="ARBA00004613"/>
    </source>
</evidence>
<comment type="caution">
    <text evidence="21">The sequence shown here is derived from an EMBL/GenBank/DDBJ whole genome shotgun (WGS) entry which is preliminary data.</text>
</comment>
<evidence type="ECO:0000313" key="22">
    <source>
        <dbReference type="Proteomes" id="UP000266272"/>
    </source>
</evidence>
<evidence type="ECO:0000256" key="11">
    <source>
        <dbReference type="ARBA" id="ARBA00023295"/>
    </source>
</evidence>
<dbReference type="InterPro" id="IPR001002">
    <property type="entry name" value="Chitin-bd_1"/>
</dbReference>
<evidence type="ECO:0000256" key="7">
    <source>
        <dbReference type="ARBA" id="ARBA00022801"/>
    </source>
</evidence>
<comment type="catalytic activity">
    <reaction evidence="1">
        <text>Random endo-hydrolysis of N-acetyl-beta-D-glucosaminide (1-&gt;4)-beta-linkages in chitin and chitodextrins.</text>
        <dbReference type="EC" id="3.2.1.14"/>
    </reaction>
</comment>
<dbReference type="InterPro" id="IPR001579">
    <property type="entry name" value="Glyco_hydro_18_chit_AS"/>
</dbReference>
<sequence>MRILPLVVLWGSWVLSMASAVASHEANLPLSPCPGSCYGTQANWNIYSSLDYLRICKQPLLLDFALHTPLGDSTSAMKLRTCTLTGNLPFLGNILDKRTEQPAPDASTCFPAEESKVSLDLSISRENGSAPINDLRNAIGHLQQQLMDHIHCDTTFLTGYSRGAAVAVYSGAAVEKFKSLPNIMHPLWEHLDAVALSASVNLPKSIHLQLCEEGRNGDHIFGVTINTAGNISAVQETIQTWSRATCINNPEDQSTKLPDVRVYETSASGMKIMESVQSNITRSVHHLASAQIGNSCRITTVASGDSCGSLVKKCGISGADLAKYNPSKTLCSSLRPGQMVCCSKGSLPDITPKPHPDGTCATYTIKSGDDCSRIAASNGLKTSQLEKFNDKTTWGWSGCKSLAVGTSICLSKGTPPLPAPVSNAVCGPLVPGTKKPSAGQKLENLNPCPLNSCCNIWGQCGTTPDYCTPAVGPKGNPGTAPRGKNGCISNCGVSITNNAKPPSSFIKVAYYESWNWDRPCLNYRADDIGDTNYTHAHWAFASIDKNFEVTVNDTYKQLDDFLQLPQRRILSFGGWDFSTSIASYDKFRQAMYPNHVDKFVGSIVKYLERKGFDGVDIDWEYPGAPDLPGIPVGLKSDGPNYLTFLKKLRAKLPPSKSLSIAAPASYWYLKSFPIADMAKLVDYIVYMTYDLHGQWDYDNHWAQDGCLSGSCLRGHANLTETMYALAMITKAGVDAYKVVVGLPSYGRSFGMVNRTACVKNLNSPSCRFEGPNSTATPGECTGKAGYISNAELKEIINLDSNDTLMDYDSRSDTAMVIYGSTWVSYLPDDSKARREALYKEANLGGTVDWAIDLQEYTDDNLDPDGDGEYLPDTDPLSPCNDNYGTMEELDAAAGNIPEHCVTLYTLIALNNLLTESISNYTDMMSDGYDKKFEVYADSVATQADSTLHNWVNTNGTNYFTCVVAETAICCDACEANQRRNSECDYCFNDECNHYVHSGDFGPPTPVLRTEIYNESEPCPPDYSKRGYGPDYPYEQSVYWAFSNETGFYADLESDTGIPKNKTKIGNYNRGNPCAPSSEADDSCWASGYDYDVPVIDGYSSSDVANPKDIVQKGLENAQELGPQLDGIITNLKFDGWVDDVHALIDSISLPIFMIASAIEKMALVETIADKIEEEKRKAFILAFLSAIFLIIPIIGEVVGSIAELADVGAILSMLGAAGNAGMDIYTIVDDPHNAPLAIFDLVLSPLALGDIAKINKAANIRRGMKAEDVAKLGDSVKSRMDTVEKVKGKCVAR</sequence>
<evidence type="ECO:0000256" key="14">
    <source>
        <dbReference type="PROSITE-ProRule" id="PRU00261"/>
    </source>
</evidence>
<evidence type="ECO:0000259" key="20">
    <source>
        <dbReference type="PROSITE" id="PS51910"/>
    </source>
</evidence>
<dbReference type="PROSITE" id="PS01095">
    <property type="entry name" value="GH18_1"/>
    <property type="match status" value="1"/>
</dbReference>
<keyword evidence="10" id="KW-0119">Carbohydrate metabolism</keyword>
<dbReference type="CDD" id="cd00035">
    <property type="entry name" value="ChtBD1"/>
    <property type="match status" value="1"/>
</dbReference>
<dbReference type="InterPro" id="IPR017853">
    <property type="entry name" value="GH"/>
</dbReference>
<dbReference type="PANTHER" id="PTHR47700:SF2">
    <property type="entry name" value="CHITINASE"/>
    <property type="match status" value="1"/>
</dbReference>
<evidence type="ECO:0000256" key="4">
    <source>
        <dbReference type="ARBA" id="ARBA00012729"/>
    </source>
</evidence>
<dbReference type="EMBL" id="PXOA01000433">
    <property type="protein sequence ID" value="RFU75486.1"/>
    <property type="molecule type" value="Genomic_DNA"/>
</dbReference>
<dbReference type="PROSITE" id="PS51910">
    <property type="entry name" value="GH18_2"/>
    <property type="match status" value="1"/>
</dbReference>
<dbReference type="InterPro" id="IPR001223">
    <property type="entry name" value="Glyco_hydro18_cat"/>
</dbReference>
<comment type="subcellular location">
    <subcellularLocation>
        <location evidence="2">Secreted</location>
    </subcellularLocation>
</comment>
<dbReference type="Gene3D" id="3.20.20.80">
    <property type="entry name" value="Glycosidases"/>
    <property type="match status" value="1"/>
</dbReference>
<dbReference type="InterPro" id="IPR053214">
    <property type="entry name" value="LysM12-like"/>
</dbReference>
<keyword evidence="17" id="KW-0732">Signal</keyword>
<evidence type="ECO:0000256" key="3">
    <source>
        <dbReference type="ARBA" id="ARBA00008682"/>
    </source>
</evidence>
<dbReference type="CDD" id="cd02878">
    <property type="entry name" value="GH18_zymocin_alpha"/>
    <property type="match status" value="1"/>
</dbReference>
<evidence type="ECO:0000259" key="19">
    <source>
        <dbReference type="PROSITE" id="PS51782"/>
    </source>
</evidence>
<dbReference type="InterPro" id="IPR036861">
    <property type="entry name" value="Endochitinase-like_sf"/>
</dbReference>
<comment type="caution">
    <text evidence="14">Lacks conserved residue(s) required for the propagation of feature annotation.</text>
</comment>
<dbReference type="SUPFAM" id="SSF54106">
    <property type="entry name" value="LysM domain"/>
    <property type="match status" value="2"/>
</dbReference>
<feature type="domain" description="Chitin-binding type-1" evidence="18">
    <location>
        <begin position="423"/>
        <end position="493"/>
    </location>
</feature>
<feature type="disulfide bond" evidence="14">
    <location>
        <begin position="487"/>
        <end position="491"/>
    </location>
</feature>